<feature type="region of interest" description="Disordered" evidence="2">
    <location>
        <begin position="204"/>
        <end position="264"/>
    </location>
</feature>
<dbReference type="InterPro" id="IPR004244">
    <property type="entry name" value="Transposase_22"/>
</dbReference>
<feature type="compositionally biased region" description="Polar residues" evidence="2">
    <location>
        <begin position="238"/>
        <end position="261"/>
    </location>
</feature>
<protein>
    <recommendedName>
        <fullName evidence="5">L1 transposable element RRM domain-containing protein</fullName>
    </recommendedName>
</protein>
<keyword evidence="4" id="KW-1185">Reference proteome</keyword>
<feature type="coiled-coil region" evidence="1">
    <location>
        <begin position="33"/>
        <end position="60"/>
    </location>
</feature>
<reference evidence="3 4" key="1">
    <citation type="submission" date="2020-06" db="EMBL/GenBank/DDBJ databases">
        <authorList>
            <person name="Li R."/>
            <person name="Bekaert M."/>
        </authorList>
    </citation>
    <scope>NUCLEOTIDE SEQUENCE [LARGE SCALE GENOMIC DNA]</scope>
    <source>
        <strain evidence="4">wild</strain>
    </source>
</reference>
<proteinExistence type="predicted"/>
<sequence length="284" mass="33027">MEAHCHKLDSDICGIKTEIKDHTSNIVSLDKGLSGLHLKLQEIETQNRSLTDENYKLQEKIIDQQTRSMRDNLIFKGISDEHNPTENTEEKVKDFIERELGLESEEINFHVVHRLSPREDRGPRSIIAKFERRKDRNKVLEAAKNKLKQKPEYYVHEQFPVEIIERRRKLIPILKDAREKGPEAVLVEDKLFIDKRRFIPRQFVPQMNPQHQLGPPQPPTDHGPQQQPSDQGLPMSVPENNNRTMPNNPMQSIPPQDNRTCAQEDKGNGTILYLLLIKINTYLD</sequence>
<dbReference type="OrthoDB" id="6079384at2759"/>
<evidence type="ECO:0000313" key="3">
    <source>
        <dbReference type="EMBL" id="CAC5368234.1"/>
    </source>
</evidence>
<organism evidence="3 4">
    <name type="scientific">Mytilus coruscus</name>
    <name type="common">Sea mussel</name>
    <dbReference type="NCBI Taxonomy" id="42192"/>
    <lineage>
        <taxon>Eukaryota</taxon>
        <taxon>Metazoa</taxon>
        <taxon>Spiralia</taxon>
        <taxon>Lophotrochozoa</taxon>
        <taxon>Mollusca</taxon>
        <taxon>Bivalvia</taxon>
        <taxon>Autobranchia</taxon>
        <taxon>Pteriomorphia</taxon>
        <taxon>Mytilida</taxon>
        <taxon>Mytiloidea</taxon>
        <taxon>Mytilidae</taxon>
        <taxon>Mytilinae</taxon>
        <taxon>Mytilus</taxon>
    </lineage>
</organism>
<name>A0A6J8AIE1_MYTCO</name>
<keyword evidence="1" id="KW-0175">Coiled coil</keyword>
<evidence type="ECO:0008006" key="5">
    <source>
        <dbReference type="Google" id="ProtNLM"/>
    </source>
</evidence>
<accession>A0A6J8AIE1</accession>
<dbReference type="AlphaFoldDB" id="A0A6J8AIE1"/>
<evidence type="ECO:0000256" key="2">
    <source>
        <dbReference type="SAM" id="MobiDB-lite"/>
    </source>
</evidence>
<dbReference type="Proteomes" id="UP000507470">
    <property type="component" value="Unassembled WGS sequence"/>
</dbReference>
<gene>
    <name evidence="3" type="ORF">MCOR_7843</name>
</gene>
<evidence type="ECO:0000313" key="4">
    <source>
        <dbReference type="Proteomes" id="UP000507470"/>
    </source>
</evidence>
<dbReference type="PANTHER" id="PTHR11505">
    <property type="entry name" value="L1 TRANSPOSABLE ELEMENT-RELATED"/>
    <property type="match status" value="1"/>
</dbReference>
<dbReference type="Gene3D" id="3.30.70.1820">
    <property type="entry name" value="L1 transposable element, RRM domain"/>
    <property type="match status" value="1"/>
</dbReference>
<evidence type="ECO:0000256" key="1">
    <source>
        <dbReference type="SAM" id="Coils"/>
    </source>
</evidence>
<dbReference type="EMBL" id="CACVKT020001464">
    <property type="protein sequence ID" value="CAC5368234.1"/>
    <property type="molecule type" value="Genomic_DNA"/>
</dbReference>